<name>A0A8X6Q905_NEPPI</name>
<dbReference type="EMBL" id="BMAW01078933">
    <property type="protein sequence ID" value="GFU13138.1"/>
    <property type="molecule type" value="Genomic_DNA"/>
</dbReference>
<proteinExistence type="predicted"/>
<protein>
    <submittedName>
        <fullName evidence="1">Uncharacterized protein</fullName>
    </submittedName>
</protein>
<evidence type="ECO:0000313" key="2">
    <source>
        <dbReference type="Proteomes" id="UP000887013"/>
    </source>
</evidence>
<reference evidence="1" key="1">
    <citation type="submission" date="2020-08" db="EMBL/GenBank/DDBJ databases">
        <title>Multicomponent nature underlies the extraordinary mechanical properties of spider dragline silk.</title>
        <authorList>
            <person name="Kono N."/>
            <person name="Nakamura H."/>
            <person name="Mori M."/>
            <person name="Yoshida Y."/>
            <person name="Ohtoshi R."/>
            <person name="Malay A.D."/>
            <person name="Moran D.A.P."/>
            <person name="Tomita M."/>
            <person name="Numata K."/>
            <person name="Arakawa K."/>
        </authorList>
    </citation>
    <scope>NUCLEOTIDE SEQUENCE</scope>
</reference>
<organism evidence="1 2">
    <name type="scientific">Nephila pilipes</name>
    <name type="common">Giant wood spider</name>
    <name type="synonym">Nephila maculata</name>
    <dbReference type="NCBI Taxonomy" id="299642"/>
    <lineage>
        <taxon>Eukaryota</taxon>
        <taxon>Metazoa</taxon>
        <taxon>Ecdysozoa</taxon>
        <taxon>Arthropoda</taxon>
        <taxon>Chelicerata</taxon>
        <taxon>Arachnida</taxon>
        <taxon>Araneae</taxon>
        <taxon>Araneomorphae</taxon>
        <taxon>Entelegynae</taxon>
        <taxon>Araneoidea</taxon>
        <taxon>Nephilidae</taxon>
        <taxon>Nephila</taxon>
    </lineage>
</organism>
<dbReference type="Proteomes" id="UP000887013">
    <property type="component" value="Unassembled WGS sequence"/>
</dbReference>
<gene>
    <name evidence="1" type="ORF">NPIL_357471</name>
</gene>
<sequence>MRQYNMCVPLWLIISNQSDMAHGKWNGSFTPVMTDRYLRLTSDQARVVRPECSGFTKGTVGRRNGMHIIAGLIAARLLAGAQWKGLSAALQAPARPT</sequence>
<accession>A0A8X6Q905</accession>
<evidence type="ECO:0000313" key="1">
    <source>
        <dbReference type="EMBL" id="GFU13138.1"/>
    </source>
</evidence>
<dbReference type="AlphaFoldDB" id="A0A8X6Q905"/>
<comment type="caution">
    <text evidence="1">The sequence shown here is derived from an EMBL/GenBank/DDBJ whole genome shotgun (WGS) entry which is preliminary data.</text>
</comment>
<keyword evidence="2" id="KW-1185">Reference proteome</keyword>